<keyword evidence="2" id="KW-1185">Reference proteome</keyword>
<dbReference type="RefSeq" id="XP_024577173.1">
    <property type="nucleotide sequence ID" value="XM_024726502.2"/>
</dbReference>
<dbReference type="Proteomes" id="UP000054928">
    <property type="component" value="Unassembled WGS sequence"/>
</dbReference>
<dbReference type="AlphaFoldDB" id="A0A0P1AJ77"/>
<name>A0A0P1AJ77_PLAHL</name>
<proteinExistence type="predicted"/>
<protein>
    <submittedName>
        <fullName evidence="1">Uncharacterized protein</fullName>
    </submittedName>
</protein>
<organism evidence="1 2">
    <name type="scientific">Plasmopara halstedii</name>
    <name type="common">Downy mildew of sunflower</name>
    <dbReference type="NCBI Taxonomy" id="4781"/>
    <lineage>
        <taxon>Eukaryota</taxon>
        <taxon>Sar</taxon>
        <taxon>Stramenopiles</taxon>
        <taxon>Oomycota</taxon>
        <taxon>Peronosporomycetes</taxon>
        <taxon>Peronosporales</taxon>
        <taxon>Peronosporaceae</taxon>
        <taxon>Plasmopara</taxon>
    </lineage>
</organism>
<dbReference type="GeneID" id="36410497"/>
<reference evidence="2" key="1">
    <citation type="submission" date="2014-09" db="EMBL/GenBank/DDBJ databases">
        <authorList>
            <person name="Sharma Rahul"/>
            <person name="Thines Marco"/>
        </authorList>
    </citation>
    <scope>NUCLEOTIDE SEQUENCE [LARGE SCALE GENOMIC DNA]</scope>
</reference>
<evidence type="ECO:0000313" key="2">
    <source>
        <dbReference type="Proteomes" id="UP000054928"/>
    </source>
</evidence>
<dbReference type="EMBL" id="CCYD01000523">
    <property type="protein sequence ID" value="CEG40804.1"/>
    <property type="molecule type" value="Genomic_DNA"/>
</dbReference>
<evidence type="ECO:0000313" key="1">
    <source>
        <dbReference type="EMBL" id="CEG40804.1"/>
    </source>
</evidence>
<accession>A0A0P1AJ77</accession>
<sequence length="118" mass="13357">MCEVVVGYCYTNSSSLDNFRSARCDVCASSDKACAIETSLGITCSSELNIDEKLVAVRFLTGFCITDFSDRKSFHSVLSNIRPEYNFLNQRLFFTQKWEYPTIDSTNRSVNSFEKANS</sequence>